<organism evidence="9 10">
    <name type="scientific">Cyanidium caldarium</name>
    <name type="common">Red alga</name>
    <dbReference type="NCBI Taxonomy" id="2771"/>
    <lineage>
        <taxon>Eukaryota</taxon>
        <taxon>Rhodophyta</taxon>
        <taxon>Bangiophyceae</taxon>
        <taxon>Cyanidiales</taxon>
        <taxon>Cyanidiaceae</taxon>
        <taxon>Cyanidium</taxon>
    </lineage>
</organism>
<keyword evidence="4" id="KW-0677">Repeat</keyword>
<evidence type="ECO:0000256" key="5">
    <source>
        <dbReference type="ARBA" id="ARBA00023136"/>
    </source>
</evidence>
<reference evidence="9 10" key="1">
    <citation type="submission" date="2022-07" db="EMBL/GenBank/DDBJ databases">
        <title>Genome-wide signatures of adaptation to extreme environments.</title>
        <authorList>
            <person name="Cho C.H."/>
            <person name="Yoon H.S."/>
        </authorList>
    </citation>
    <scope>NUCLEOTIDE SEQUENCE [LARGE SCALE GENOMIC DNA]</scope>
    <source>
        <strain evidence="9 10">DBV 063 E5</strain>
    </source>
</reference>
<feature type="region of interest" description="Disordered" evidence="8">
    <location>
        <begin position="102"/>
        <end position="122"/>
    </location>
</feature>
<accession>A0AAV9IVI5</accession>
<dbReference type="PANTHER" id="PTHR24089">
    <property type="entry name" value="SOLUTE CARRIER FAMILY 25"/>
    <property type="match status" value="1"/>
</dbReference>
<keyword evidence="2 7" id="KW-0813">Transport</keyword>
<dbReference type="GO" id="GO:0055085">
    <property type="term" value="P:transmembrane transport"/>
    <property type="evidence" value="ECO:0007669"/>
    <property type="project" value="InterPro"/>
</dbReference>
<gene>
    <name evidence="9" type="ORF">CDCA_CDCA07G2118</name>
</gene>
<evidence type="ECO:0000256" key="3">
    <source>
        <dbReference type="ARBA" id="ARBA00022692"/>
    </source>
</evidence>
<evidence type="ECO:0000256" key="1">
    <source>
        <dbReference type="ARBA" id="ARBA00004141"/>
    </source>
</evidence>
<comment type="subcellular location">
    <subcellularLocation>
        <location evidence="1">Membrane</location>
        <topology evidence="1">Multi-pass membrane protein</topology>
    </subcellularLocation>
</comment>
<dbReference type="EMBL" id="JANCYW010000007">
    <property type="protein sequence ID" value="KAK4536093.1"/>
    <property type="molecule type" value="Genomic_DNA"/>
</dbReference>
<evidence type="ECO:0000256" key="2">
    <source>
        <dbReference type="ARBA" id="ARBA00022448"/>
    </source>
</evidence>
<dbReference type="Gene3D" id="1.50.40.10">
    <property type="entry name" value="Mitochondrial carrier domain"/>
    <property type="match status" value="1"/>
</dbReference>
<comment type="caution">
    <text evidence="9">The sequence shown here is derived from an EMBL/GenBank/DDBJ whole genome shotgun (WGS) entry which is preliminary data.</text>
</comment>
<keyword evidence="3 6" id="KW-0812">Transmembrane</keyword>
<evidence type="ECO:0000256" key="8">
    <source>
        <dbReference type="SAM" id="MobiDB-lite"/>
    </source>
</evidence>
<keyword evidence="5 6" id="KW-0472">Membrane</keyword>
<evidence type="ECO:0000313" key="10">
    <source>
        <dbReference type="Proteomes" id="UP001301350"/>
    </source>
</evidence>
<dbReference type="InterPro" id="IPR002067">
    <property type="entry name" value="MCP"/>
</dbReference>
<protein>
    <recommendedName>
        <fullName evidence="11">Mitochondrial carrier protein</fullName>
    </recommendedName>
</protein>
<dbReference type="SUPFAM" id="SSF103506">
    <property type="entry name" value="Mitochondrial carrier"/>
    <property type="match status" value="1"/>
</dbReference>
<keyword evidence="10" id="KW-1185">Reference proteome</keyword>
<evidence type="ECO:0000256" key="7">
    <source>
        <dbReference type="RuleBase" id="RU000488"/>
    </source>
</evidence>
<dbReference type="AlphaFoldDB" id="A0AAV9IVI5"/>
<proteinExistence type="inferred from homology"/>
<dbReference type="PRINTS" id="PR00926">
    <property type="entry name" value="MITOCARRIER"/>
</dbReference>
<feature type="repeat" description="Solcar" evidence="6">
    <location>
        <begin position="235"/>
        <end position="319"/>
    </location>
</feature>
<evidence type="ECO:0000256" key="4">
    <source>
        <dbReference type="ARBA" id="ARBA00022737"/>
    </source>
</evidence>
<name>A0AAV9IVI5_CYACA</name>
<dbReference type="Proteomes" id="UP001301350">
    <property type="component" value="Unassembled WGS sequence"/>
</dbReference>
<dbReference type="GO" id="GO:0016020">
    <property type="term" value="C:membrane"/>
    <property type="evidence" value="ECO:0007669"/>
    <property type="project" value="UniProtKB-SubCell"/>
</dbReference>
<dbReference type="PROSITE" id="PS50920">
    <property type="entry name" value="SOLCAR"/>
    <property type="match status" value="3"/>
</dbReference>
<evidence type="ECO:0000256" key="6">
    <source>
        <dbReference type="PROSITE-ProRule" id="PRU00282"/>
    </source>
</evidence>
<evidence type="ECO:0000313" key="9">
    <source>
        <dbReference type="EMBL" id="KAK4536093.1"/>
    </source>
</evidence>
<feature type="repeat" description="Solcar" evidence="6">
    <location>
        <begin position="126"/>
        <end position="210"/>
    </location>
</feature>
<dbReference type="Pfam" id="PF00153">
    <property type="entry name" value="Mito_carr"/>
    <property type="match status" value="3"/>
</dbReference>
<sequence>MLRTLPGGDRLQPPDPQALPYRRLGPRPRSYWRGALGGHRRERGDGVLVCSVGGDSSHHPPRRVDHVLQESFASFRATLGERRALRKRARAEAEAALARRRAREAEEEARGSSLKSSVQLRSGGKEPSWKYLVSGALAGVVSRTVVSPLEVVATTSMSTVGATQNFLREMSAVFRREGIGGLFKGNVANCLKVAPMKGIQFVVFESFKQLIAFRRRHQRQLQKGGTLSDSEDVPLRAGERLIAGGLAGMAAAVICYPLEVSKTLLTAEPGRYRGVFGCLQTLVREKGIGALYRGLAPTMVAMFPYVGLEFMVYEQLKLAVMQRQMVAVASAELDRRGTMARPLPGKRVRPEQPNVWILLLLGAVAGTVAQTVCHPLDVIRKRLQLQGIGNRPIQYHSMLHVACEIIKNEGGVRALYKGLTPAATSVFPSAGVSYLVYEWLKNLLGATSL</sequence>
<dbReference type="InterPro" id="IPR023395">
    <property type="entry name" value="MCP_dom_sf"/>
</dbReference>
<feature type="repeat" description="Solcar" evidence="6">
    <location>
        <begin position="353"/>
        <end position="443"/>
    </location>
</feature>
<feature type="region of interest" description="Disordered" evidence="8">
    <location>
        <begin position="1"/>
        <end position="26"/>
    </location>
</feature>
<evidence type="ECO:0008006" key="11">
    <source>
        <dbReference type="Google" id="ProtNLM"/>
    </source>
</evidence>
<comment type="similarity">
    <text evidence="7">Belongs to the mitochondrial carrier (TC 2.A.29) family.</text>
</comment>
<dbReference type="InterPro" id="IPR018108">
    <property type="entry name" value="MCP_transmembrane"/>
</dbReference>